<feature type="compositionally biased region" description="Basic residues" evidence="1">
    <location>
        <begin position="53"/>
        <end position="71"/>
    </location>
</feature>
<accession>A0A7R9DCV7</accession>
<sequence>MKRNLPNSRESLPVERLEDPDDNDRDKDYQPRPNEESQSSQSEASASGSQVIRPRKKFRNVAERKRTKAKTLRNTGKQYQGKGGEVHAQRSVKDYIKHAVINVMTITLTKTGKSF</sequence>
<proteinExistence type="predicted"/>
<feature type="region of interest" description="Disordered" evidence="1">
    <location>
        <begin position="1"/>
        <end position="88"/>
    </location>
</feature>
<evidence type="ECO:0000313" key="2">
    <source>
        <dbReference type="EMBL" id="CAD7412402.1"/>
    </source>
</evidence>
<name>A0A7R9DCV7_TIMPO</name>
<protein>
    <submittedName>
        <fullName evidence="2">Uncharacterized protein</fullName>
    </submittedName>
</protein>
<evidence type="ECO:0000256" key="1">
    <source>
        <dbReference type="SAM" id="MobiDB-lite"/>
    </source>
</evidence>
<feature type="compositionally biased region" description="Basic and acidic residues" evidence="1">
    <location>
        <begin position="24"/>
        <end position="35"/>
    </location>
</feature>
<dbReference type="EMBL" id="OD005986">
    <property type="protein sequence ID" value="CAD7412402.1"/>
    <property type="molecule type" value="Genomic_DNA"/>
</dbReference>
<gene>
    <name evidence="2" type="ORF">TPSB3V08_LOCUS8400</name>
</gene>
<feature type="compositionally biased region" description="Polar residues" evidence="1">
    <location>
        <begin position="1"/>
        <end position="10"/>
    </location>
</feature>
<organism evidence="2">
    <name type="scientific">Timema poppense</name>
    <name type="common">Walking stick</name>
    <dbReference type="NCBI Taxonomy" id="170557"/>
    <lineage>
        <taxon>Eukaryota</taxon>
        <taxon>Metazoa</taxon>
        <taxon>Ecdysozoa</taxon>
        <taxon>Arthropoda</taxon>
        <taxon>Hexapoda</taxon>
        <taxon>Insecta</taxon>
        <taxon>Pterygota</taxon>
        <taxon>Neoptera</taxon>
        <taxon>Polyneoptera</taxon>
        <taxon>Phasmatodea</taxon>
        <taxon>Timematodea</taxon>
        <taxon>Timematoidea</taxon>
        <taxon>Timematidae</taxon>
        <taxon>Timema</taxon>
    </lineage>
</organism>
<feature type="compositionally biased region" description="Low complexity" evidence="1">
    <location>
        <begin position="36"/>
        <end position="50"/>
    </location>
</feature>
<reference evidence="2" key="1">
    <citation type="submission" date="2020-11" db="EMBL/GenBank/DDBJ databases">
        <authorList>
            <person name="Tran Van P."/>
        </authorList>
    </citation>
    <scope>NUCLEOTIDE SEQUENCE</scope>
</reference>
<dbReference type="AlphaFoldDB" id="A0A7R9DCV7"/>